<sequence length="291" mass="30980">MLRRGRLQTAPNAHQRLAAQALSQKRDPAAGAVPEARDPALGHAAHSPDQDPDAATARFGDFAGNRPDAAKIGAAWRVAGSGARRKAPDNCQRLWAADRQRLCAPVRHADPGPPDGESAGTDGQGPFRAGKLLAARTAGGAAAARYCPNHISDNGRERQHGGPDDALRDTEVSGVEPGRLQRGVSSQQRKRSAHRRENHLLRGTRRDPVAGTVPVESRVHKLAPGVRRHHLGASHRPLGLLRQGRACTESHGNEPAAGDPAGRHGAHHDAGHCHAAPRHAHNQPDHLQRPN</sequence>
<evidence type="ECO:0000256" key="1">
    <source>
        <dbReference type="SAM" id="MobiDB-lite"/>
    </source>
</evidence>
<dbReference type="Proteomes" id="UP000738402">
    <property type="component" value="Unassembled WGS sequence"/>
</dbReference>
<proteinExistence type="predicted"/>
<gene>
    <name evidence="2" type="ORF">KL933_000425</name>
    <name evidence="3" type="ORF">KL946_000423</name>
</gene>
<keyword evidence="4" id="KW-1185">Reference proteome</keyword>
<feature type="region of interest" description="Disordered" evidence="1">
    <location>
        <begin position="19"/>
        <end position="66"/>
    </location>
</feature>
<protein>
    <submittedName>
        <fullName evidence="2">Uncharacterized protein</fullName>
    </submittedName>
</protein>
<dbReference type="EMBL" id="JAHLUH010000001">
    <property type="protein sequence ID" value="KAG7730630.1"/>
    <property type="molecule type" value="Genomic_DNA"/>
</dbReference>
<evidence type="ECO:0000313" key="2">
    <source>
        <dbReference type="EMBL" id="KAG7730630.1"/>
    </source>
</evidence>
<evidence type="ECO:0000313" key="5">
    <source>
        <dbReference type="Proteomes" id="UP000738402"/>
    </source>
</evidence>
<feature type="region of interest" description="Disordered" evidence="1">
    <location>
        <begin position="150"/>
        <end position="213"/>
    </location>
</feature>
<evidence type="ECO:0000313" key="4">
    <source>
        <dbReference type="Proteomes" id="UP000697297"/>
    </source>
</evidence>
<feature type="compositionally biased region" description="Basic and acidic residues" evidence="1">
    <location>
        <begin position="282"/>
        <end position="291"/>
    </location>
</feature>
<dbReference type="AlphaFoldDB" id="A0AAN6DAB3"/>
<accession>A0AAN6DAB3</accession>
<name>A0AAN6DAB3_9ASCO</name>
<dbReference type="EMBL" id="JAHLUN010000001">
    <property type="protein sequence ID" value="KAG7769140.1"/>
    <property type="molecule type" value="Genomic_DNA"/>
</dbReference>
<feature type="compositionally biased region" description="Basic residues" evidence="1">
    <location>
        <begin position="188"/>
        <end position="197"/>
    </location>
</feature>
<organism evidence="2 5">
    <name type="scientific">Ogataea haglerorum</name>
    <dbReference type="NCBI Taxonomy" id="1937702"/>
    <lineage>
        <taxon>Eukaryota</taxon>
        <taxon>Fungi</taxon>
        <taxon>Dikarya</taxon>
        <taxon>Ascomycota</taxon>
        <taxon>Saccharomycotina</taxon>
        <taxon>Pichiomycetes</taxon>
        <taxon>Pichiales</taxon>
        <taxon>Pichiaceae</taxon>
        <taxon>Ogataea</taxon>
    </lineage>
</organism>
<feature type="region of interest" description="Disordered" evidence="1">
    <location>
        <begin position="248"/>
        <end position="291"/>
    </location>
</feature>
<comment type="caution">
    <text evidence="2">The sequence shown here is derived from an EMBL/GenBank/DDBJ whole genome shotgun (WGS) entry which is preliminary data.</text>
</comment>
<evidence type="ECO:0000313" key="3">
    <source>
        <dbReference type="EMBL" id="KAG7769140.1"/>
    </source>
</evidence>
<dbReference type="Proteomes" id="UP000697297">
    <property type="component" value="Unassembled WGS sequence"/>
</dbReference>
<feature type="compositionally biased region" description="Basic and acidic residues" evidence="1">
    <location>
        <begin position="153"/>
        <end position="171"/>
    </location>
</feature>
<feature type="compositionally biased region" description="Basic and acidic residues" evidence="1">
    <location>
        <begin position="198"/>
        <end position="208"/>
    </location>
</feature>
<reference evidence="2 4" key="1">
    <citation type="journal article" date="2021" name="G3 (Bethesda)">
        <title>Genomic diversity, chromosomal rearrangements, and interspecies hybridization in the ogataea polymorpha species complex.</title>
        <authorList>
            <person name="Hanson S.J."/>
            <person name="Cinneide E.O."/>
            <person name="Salzberg L.I."/>
            <person name="Wolfe K.H."/>
            <person name="McGowan J."/>
            <person name="Fitzpatrick D.A."/>
            <person name="Matlin K."/>
        </authorList>
    </citation>
    <scope>NUCLEOTIDE SEQUENCE</scope>
    <source>
        <strain evidence="3">81-436-3</strain>
        <strain evidence="2">83-405-1</strain>
    </source>
</reference>